<name>A0A1Q9ET12_SYMMI</name>
<feature type="compositionally biased region" description="Acidic residues" evidence="1">
    <location>
        <begin position="180"/>
        <end position="194"/>
    </location>
</feature>
<feature type="region of interest" description="Disordered" evidence="1">
    <location>
        <begin position="88"/>
        <end position="108"/>
    </location>
</feature>
<reference evidence="2 3" key="1">
    <citation type="submission" date="2016-02" db="EMBL/GenBank/DDBJ databases">
        <title>Genome analysis of coral dinoflagellate symbionts highlights evolutionary adaptations to a symbiotic lifestyle.</title>
        <authorList>
            <person name="Aranda M."/>
            <person name="Li Y."/>
            <person name="Liew Y.J."/>
            <person name="Baumgarten S."/>
            <person name="Simakov O."/>
            <person name="Wilson M."/>
            <person name="Piel J."/>
            <person name="Ashoor H."/>
            <person name="Bougouffa S."/>
            <person name="Bajic V.B."/>
            <person name="Ryu T."/>
            <person name="Ravasi T."/>
            <person name="Bayer T."/>
            <person name="Micklem G."/>
            <person name="Kim H."/>
            <person name="Bhak J."/>
            <person name="Lajeunesse T.C."/>
            <person name="Voolstra C.R."/>
        </authorList>
    </citation>
    <scope>NUCLEOTIDE SEQUENCE [LARGE SCALE GENOMIC DNA]</scope>
    <source>
        <strain evidence="2 3">CCMP2467</strain>
    </source>
</reference>
<evidence type="ECO:0000313" key="2">
    <source>
        <dbReference type="EMBL" id="OLQ10544.1"/>
    </source>
</evidence>
<feature type="compositionally biased region" description="Polar residues" evidence="1">
    <location>
        <begin position="195"/>
        <end position="204"/>
    </location>
</feature>
<evidence type="ECO:0000256" key="1">
    <source>
        <dbReference type="SAM" id="MobiDB-lite"/>
    </source>
</evidence>
<comment type="caution">
    <text evidence="2">The sequence shown here is derived from an EMBL/GenBank/DDBJ whole genome shotgun (WGS) entry which is preliminary data.</text>
</comment>
<proteinExistence type="predicted"/>
<dbReference type="AlphaFoldDB" id="A0A1Q9ET12"/>
<gene>
    <name evidence="2" type="ORF">AK812_SmicGene5748</name>
</gene>
<dbReference type="EMBL" id="LSRX01000076">
    <property type="protein sequence ID" value="OLQ10544.1"/>
    <property type="molecule type" value="Genomic_DNA"/>
</dbReference>
<organism evidence="2 3">
    <name type="scientific">Symbiodinium microadriaticum</name>
    <name type="common">Dinoflagellate</name>
    <name type="synonym">Zooxanthella microadriatica</name>
    <dbReference type="NCBI Taxonomy" id="2951"/>
    <lineage>
        <taxon>Eukaryota</taxon>
        <taxon>Sar</taxon>
        <taxon>Alveolata</taxon>
        <taxon>Dinophyceae</taxon>
        <taxon>Suessiales</taxon>
        <taxon>Symbiodiniaceae</taxon>
        <taxon>Symbiodinium</taxon>
    </lineage>
</organism>
<dbReference type="OrthoDB" id="10330652at2759"/>
<keyword evidence="3" id="KW-1185">Reference proteome</keyword>
<accession>A0A1Q9ET12</accession>
<feature type="region of interest" description="Disordered" evidence="1">
    <location>
        <begin position="178"/>
        <end position="217"/>
    </location>
</feature>
<sequence>MFAVDKSSQAQGLQLNIARQDGAARIAPEDFRAVIPTLTGEALQLAVHLYDALDYWQQSQFGGAIAVHNSTQTDPEDEQAQPRLLPGQAEGGEEQEEGSDLQQGENPNKMAARKWQGLAGTTASQAEAALGSLDLTAVGEPTLPEPCGEGPSCNSQATTLPWQPVPAMAVTGELTATLPEEGEDFDDNEEDCSTDSEGSHQVSLGSHRRRRAHAVCD</sequence>
<feature type="compositionally biased region" description="Basic residues" evidence="1">
    <location>
        <begin position="206"/>
        <end position="217"/>
    </location>
</feature>
<dbReference type="Proteomes" id="UP000186817">
    <property type="component" value="Unassembled WGS sequence"/>
</dbReference>
<evidence type="ECO:0000313" key="3">
    <source>
        <dbReference type="Proteomes" id="UP000186817"/>
    </source>
</evidence>
<protein>
    <submittedName>
        <fullName evidence="2">Uncharacterized protein</fullName>
    </submittedName>
</protein>